<feature type="signal peptide" evidence="1">
    <location>
        <begin position="1"/>
        <end position="25"/>
    </location>
</feature>
<protein>
    <recommendedName>
        <fullName evidence="4">Secreted protein</fullName>
    </recommendedName>
</protein>
<dbReference type="Proteomes" id="UP000766698">
    <property type="component" value="Unassembled WGS sequence"/>
</dbReference>
<sequence>MKMITTRRLALGAATAVLGSGLAMAPAASADTLRAPAPTVAPSSVSAQATNFSCTLPKGTKWKTCRQDITVTRGKTLSVELVSSGGKTLNVSLGSSGNDRNQKAIKPGEGYAVHWTNNSNSTKKASILVKRKATVKVQANLRYKVG</sequence>
<gene>
    <name evidence="2" type="ORF">GL263_23510</name>
</gene>
<evidence type="ECO:0000313" key="2">
    <source>
        <dbReference type="EMBL" id="MBB1246495.1"/>
    </source>
</evidence>
<proteinExistence type="predicted"/>
<reference evidence="3" key="1">
    <citation type="journal article" date="2020" name="Syst. Appl. Microbiol.">
        <title>Streptomyces alkaliterrae sp. nov., isolated from an alkaline soil, and emended descriptions of Streptomyces alkaliphilus, Streptomyces calidiresistens and Streptomyces durbertensis.</title>
        <authorList>
            <person name="Swiecimska M."/>
            <person name="Golinska P."/>
            <person name="Nouioui I."/>
            <person name="Wypij M."/>
            <person name="Rai M."/>
            <person name="Sangal V."/>
            <person name="Goodfellow M."/>
        </authorList>
    </citation>
    <scope>NUCLEOTIDE SEQUENCE [LARGE SCALE GENOMIC DNA]</scope>
    <source>
        <strain evidence="3">DSM 104538</strain>
    </source>
</reference>
<accession>A0ABR6ENL5</accession>
<dbReference type="EMBL" id="WMLF01000509">
    <property type="protein sequence ID" value="MBB1246495.1"/>
    <property type="molecule type" value="Genomic_DNA"/>
</dbReference>
<dbReference type="PROSITE" id="PS51318">
    <property type="entry name" value="TAT"/>
    <property type="match status" value="1"/>
</dbReference>
<name>A0ABR6ENL5_9ACTN</name>
<dbReference type="RefSeq" id="WP_182857748.1">
    <property type="nucleotide sequence ID" value="NZ_WMLF01000509.1"/>
</dbReference>
<evidence type="ECO:0000313" key="3">
    <source>
        <dbReference type="Proteomes" id="UP000766698"/>
    </source>
</evidence>
<comment type="caution">
    <text evidence="2">The sequence shown here is derived from an EMBL/GenBank/DDBJ whole genome shotgun (WGS) entry which is preliminary data.</text>
</comment>
<feature type="chain" id="PRO_5046307255" description="Secreted protein" evidence="1">
    <location>
        <begin position="26"/>
        <end position="146"/>
    </location>
</feature>
<evidence type="ECO:0000256" key="1">
    <source>
        <dbReference type="SAM" id="SignalP"/>
    </source>
</evidence>
<keyword evidence="1" id="KW-0732">Signal</keyword>
<organism evidence="2 3">
    <name type="scientific">Streptomyces durbertensis</name>
    <dbReference type="NCBI Taxonomy" id="2448886"/>
    <lineage>
        <taxon>Bacteria</taxon>
        <taxon>Bacillati</taxon>
        <taxon>Actinomycetota</taxon>
        <taxon>Actinomycetes</taxon>
        <taxon>Kitasatosporales</taxon>
        <taxon>Streptomycetaceae</taxon>
        <taxon>Streptomyces</taxon>
    </lineage>
</organism>
<keyword evidence="3" id="KW-1185">Reference proteome</keyword>
<evidence type="ECO:0008006" key="4">
    <source>
        <dbReference type="Google" id="ProtNLM"/>
    </source>
</evidence>
<dbReference type="InterPro" id="IPR006311">
    <property type="entry name" value="TAT_signal"/>
</dbReference>